<dbReference type="InterPro" id="IPR006076">
    <property type="entry name" value="FAD-dep_OxRdtase"/>
</dbReference>
<dbReference type="RefSeq" id="WP_097144480.1">
    <property type="nucleotide sequence ID" value="NZ_OBEA01000001.1"/>
</dbReference>
<dbReference type="OrthoDB" id="9806601at2"/>
<gene>
    <name evidence="3" type="ORF">CVM39_06805</name>
    <name evidence="4" type="ORF">SAMN06297129_0721</name>
</gene>
<keyword evidence="6" id="KW-1185">Reference proteome</keyword>
<evidence type="ECO:0000313" key="6">
    <source>
        <dbReference type="Proteomes" id="UP000231702"/>
    </source>
</evidence>
<reference evidence="4 5" key="1">
    <citation type="submission" date="2017-09" db="EMBL/GenBank/DDBJ databases">
        <authorList>
            <person name="Ehlers B."/>
            <person name="Leendertz F.H."/>
        </authorList>
    </citation>
    <scope>NUCLEOTIDE SEQUENCE [LARGE SCALE GENOMIC DNA]</scope>
    <source>
        <strain evidence="4 5">CGMCC 1.12662</strain>
    </source>
</reference>
<dbReference type="InterPro" id="IPR036188">
    <property type="entry name" value="FAD/NAD-bd_sf"/>
</dbReference>
<reference evidence="3 6" key="2">
    <citation type="journal article" date="2018" name="Int. J. Syst. Evol. Microbiol.">
        <title>Pseudooceanicola lipolyticus sp. nov., a marine alphaproteobacterium, reclassification of Oceanicola flagellatus as Pseudooceanicola flagellatus comb. nov. and emended description of the genus Pseudooceanicola.</title>
        <authorList>
            <person name="Huang M.-M."/>
            <person name="Guo L.-L."/>
            <person name="Wu Y.-H."/>
            <person name="Lai Q.-L."/>
            <person name="Shao Z.-Z."/>
            <person name="Wang C.-S."/>
            <person name="Wu M."/>
            <person name="Xu X.-W."/>
        </authorList>
    </citation>
    <scope>NUCLEOTIDE SEQUENCE [LARGE SCALE GENOMIC DNA]</scope>
    <source>
        <strain evidence="3 6">Ar-45</strain>
    </source>
</reference>
<evidence type="ECO:0000256" key="1">
    <source>
        <dbReference type="ARBA" id="ARBA00023002"/>
    </source>
</evidence>
<dbReference type="EMBL" id="OBEA01000001">
    <property type="protein sequence ID" value="SNY40373.1"/>
    <property type="molecule type" value="Genomic_DNA"/>
</dbReference>
<keyword evidence="1" id="KW-0560">Oxidoreductase</keyword>
<dbReference type="SUPFAM" id="SSF51905">
    <property type="entry name" value="FAD/NAD(P)-binding domain"/>
    <property type="match status" value="1"/>
</dbReference>
<evidence type="ECO:0000259" key="2">
    <source>
        <dbReference type="Pfam" id="PF01266"/>
    </source>
</evidence>
<dbReference type="EMBL" id="PGTD01000013">
    <property type="protein sequence ID" value="PJE30409.1"/>
    <property type="molecule type" value="Genomic_DNA"/>
</dbReference>
<dbReference type="Proteomes" id="UP000231702">
    <property type="component" value="Unassembled WGS sequence"/>
</dbReference>
<dbReference type="Pfam" id="PF01266">
    <property type="entry name" value="DAO"/>
    <property type="match status" value="1"/>
</dbReference>
<dbReference type="Proteomes" id="UP000231655">
    <property type="component" value="Unassembled WGS sequence"/>
</dbReference>
<organism evidence="4 5">
    <name type="scientific">Pseudooceanicola antarcticus</name>
    <dbReference type="NCBI Taxonomy" id="1247613"/>
    <lineage>
        <taxon>Bacteria</taxon>
        <taxon>Pseudomonadati</taxon>
        <taxon>Pseudomonadota</taxon>
        <taxon>Alphaproteobacteria</taxon>
        <taxon>Rhodobacterales</taxon>
        <taxon>Paracoccaceae</taxon>
        <taxon>Pseudooceanicola</taxon>
    </lineage>
</organism>
<dbReference type="Gene3D" id="3.50.50.60">
    <property type="entry name" value="FAD/NAD(P)-binding domain"/>
    <property type="match status" value="1"/>
</dbReference>
<proteinExistence type="predicted"/>
<evidence type="ECO:0000313" key="5">
    <source>
        <dbReference type="Proteomes" id="UP000231655"/>
    </source>
</evidence>
<dbReference type="GO" id="GO:0016491">
    <property type="term" value="F:oxidoreductase activity"/>
    <property type="evidence" value="ECO:0007669"/>
    <property type="project" value="UniProtKB-KW"/>
</dbReference>
<evidence type="ECO:0000313" key="3">
    <source>
        <dbReference type="EMBL" id="PJE30409.1"/>
    </source>
</evidence>
<dbReference type="PANTHER" id="PTHR13847">
    <property type="entry name" value="SARCOSINE DEHYDROGENASE-RELATED"/>
    <property type="match status" value="1"/>
</dbReference>
<evidence type="ECO:0000313" key="4">
    <source>
        <dbReference type="EMBL" id="SNY40373.1"/>
    </source>
</evidence>
<name>A0A285HXK4_9RHOB</name>
<dbReference type="Gene3D" id="3.30.9.10">
    <property type="entry name" value="D-Amino Acid Oxidase, subunit A, domain 2"/>
    <property type="match status" value="1"/>
</dbReference>
<protein>
    <submittedName>
        <fullName evidence="3">FAD-binding oxidoreductase</fullName>
    </submittedName>
    <submittedName>
        <fullName evidence="4">Glycine/D-amino acid oxidase</fullName>
    </submittedName>
</protein>
<dbReference type="GO" id="GO:0005737">
    <property type="term" value="C:cytoplasm"/>
    <property type="evidence" value="ECO:0007669"/>
    <property type="project" value="TreeGrafter"/>
</dbReference>
<feature type="domain" description="FAD dependent oxidoreductase" evidence="2">
    <location>
        <begin position="28"/>
        <end position="379"/>
    </location>
</feature>
<dbReference type="PANTHER" id="PTHR13847:SF275">
    <property type="entry name" value="GAMMA-GLUTAMYLPUTRESCINE OXIDOREDUCTASE"/>
    <property type="match status" value="1"/>
</dbReference>
<accession>A0A285HXK4</accession>
<dbReference type="AlphaFoldDB" id="A0A285HXK4"/>
<sequence>MTSEPNLWRASSTEVIATAPLSASAEADLIVIGAGFTGCSAALEAARRGAKVLLLEAATVAHGGSGRNVGLVNAGLWLPPDEVLSQMGEEAGTRLVSALGQGPQKVFDLIAAHGIDCEARRAGTLHLAHSPAGLRDLQERFRQGNRHGAPLELLDAAETRRRTGSAAFHGALLDPRAGTVQPLAYCTGLARAAMAAGVQLHENSPVTAIQDAGDLWRVWANGQTLTAPHLLLATNAYHLPIQGAEAPPHTVVNYSQFATAPLSETQRARVLPGGEGCWDTALVMSSIRTDAAGRLIVGGMGNEAGPGGPVHAAWARRKLRALYPDLGDLPFEHHWHGRIAMTSDHVPKVLAFGRGAHAIFGYSGRGISPGTVFGTAAAEALLEDRPEAYPAPVQHSYAERFTALQGAWFELGATLTHATAARRPAPRRAG</sequence>